<feature type="chain" id="PRO_5040800618" evidence="2">
    <location>
        <begin position="23"/>
        <end position="902"/>
    </location>
</feature>
<gene>
    <name evidence="5" type="ORF">MC378_12185</name>
</gene>
<evidence type="ECO:0000313" key="5">
    <source>
        <dbReference type="EMBL" id="MCI2229927.1"/>
    </source>
</evidence>
<dbReference type="Gene3D" id="2.130.10.10">
    <property type="entry name" value="YVTN repeat-like/Quinoprotein amine dehydrogenase"/>
    <property type="match status" value="2"/>
</dbReference>
<dbReference type="PANTHER" id="PTHR47197">
    <property type="entry name" value="PROTEIN NIRF"/>
    <property type="match status" value="1"/>
</dbReference>
<keyword evidence="6" id="KW-1185">Reference proteome</keyword>
<dbReference type="PANTHER" id="PTHR47197:SF3">
    <property type="entry name" value="DIHYDRO-HEME D1 DEHYDROGENASE"/>
    <property type="match status" value="1"/>
</dbReference>
<feature type="region of interest" description="Disordered" evidence="1">
    <location>
        <begin position="482"/>
        <end position="509"/>
    </location>
</feature>
<dbReference type="Gene3D" id="2.60.40.10">
    <property type="entry name" value="Immunoglobulins"/>
    <property type="match status" value="3"/>
</dbReference>
<evidence type="ECO:0000313" key="6">
    <source>
        <dbReference type="Proteomes" id="UP001139369"/>
    </source>
</evidence>
<dbReference type="InterPro" id="IPR015943">
    <property type="entry name" value="WD40/YVTN_repeat-like_dom_sf"/>
</dbReference>
<dbReference type="SUPFAM" id="SSF51004">
    <property type="entry name" value="C-terminal (heme d1) domain of cytochrome cd1-nitrite reductase"/>
    <property type="match status" value="1"/>
</dbReference>
<dbReference type="InterPro" id="IPR013211">
    <property type="entry name" value="LVIVD"/>
</dbReference>
<feature type="compositionally biased region" description="Polar residues" evidence="1">
    <location>
        <begin position="665"/>
        <end position="677"/>
    </location>
</feature>
<dbReference type="Proteomes" id="UP001139369">
    <property type="component" value="Unassembled WGS sequence"/>
</dbReference>
<feature type="region of interest" description="Disordered" evidence="1">
    <location>
        <begin position="660"/>
        <end position="683"/>
    </location>
</feature>
<comment type="caution">
    <text evidence="5">The sequence shown here is derived from an EMBL/GenBank/DDBJ whole genome shotgun (WGS) entry which is preliminary data.</text>
</comment>
<dbReference type="Pfam" id="PF19077">
    <property type="entry name" value="Big_13"/>
    <property type="match status" value="1"/>
</dbReference>
<dbReference type="InterPro" id="IPR044016">
    <property type="entry name" value="Big_13"/>
</dbReference>
<dbReference type="InterPro" id="IPR041498">
    <property type="entry name" value="Big_6"/>
</dbReference>
<dbReference type="InterPro" id="IPR036366">
    <property type="entry name" value="PGBDSf"/>
</dbReference>
<sequence length="902" mass="93905">MKKLLLTFITIGLFGTTSSVFAETQAWNFDIPANYTLSSATDLNITTSLGQLTEVLSPTLIGNYDTTGTSFEITISSDENTIYVADYSSGLSIIDISTPATPSLIVDFNTPGSARDVKVSSDGNTAYIADESLGLQIIDISTPATPSIIGNYDPTGFVRGVVLSSDGNTAYIAASNLGLQIIDISIPAIPSLIGTYDTPSSANKVTISSDGNTAYIADASSGLQIIDISTPATPSLIGTYDTPNFASNLAISSDGNTAYVADQSSGLQIIDITTPATPSLIGVYDTPGSAYDVTISSDGNTAYIADHSSGLQIIDISTPITPSFIATYDTAGVALGMARMSSDGNTAYIADASSGLQIIDVRLTASYSADSPHITPTTSETFTTSVKSFTETLGTNNAGTTNYQVSTDNGTTWNYWDGAAWATTVLVDGTETNTATEINTNIATLDTDGGDFLWRAYLTSDGNQDIELDAISITFDDIIPPSTPLTPNLQSGSDTGLTNSDNKTSNNTPVFDTQCTENDSTITLYANAVAVGTHTCTAVGPVSVTVSPAIADDTYDFTLTETDLVGNESTASAALEVVIDTTIDLTTINTPTTGVPVSGTADANSTVTITTPSGATCTTTTNATGTYSCTLAPIPIDTENITAQATDIYGNTASNTETAGIDTNAPITPTITPVSANDTTITGTGEDGTTITLDIGTCTNAPVIVAAGVWSCDIDASDAPKKGDAINATTTDAAGNYSTAKYRIPNPKKSGSSKNYTCKDETANNYSRFGTHKQSKCEFDTDVTSTPIVTPTEANPFGGELCSSELTITNNMKNGDTNGVYSSYNQGVVTEVSILQAHINRLLADEYTQAAGPVDKWFRSKTKLGVERIQTKLNQLLQGKITPLDVDGVVGPYTKAAINMSC</sequence>
<dbReference type="InterPro" id="IPR011048">
    <property type="entry name" value="Haem_d1_sf"/>
</dbReference>
<reference evidence="5" key="1">
    <citation type="submission" date="2022-02" db="EMBL/GenBank/DDBJ databases">
        <title>Polaribacter sp. MSW13, isolated from seawater.</title>
        <authorList>
            <person name="Kristyanto S."/>
            <person name="Jung J."/>
            <person name="Jeon C.O."/>
        </authorList>
    </citation>
    <scope>NUCLEOTIDE SEQUENCE</scope>
    <source>
        <strain evidence="5">MSW13</strain>
    </source>
</reference>
<protein>
    <submittedName>
        <fullName evidence="5">Ig-like domain-containing protein</fullName>
    </submittedName>
</protein>
<proteinExistence type="predicted"/>
<feature type="signal peptide" evidence="2">
    <location>
        <begin position="1"/>
        <end position="22"/>
    </location>
</feature>
<evidence type="ECO:0000256" key="2">
    <source>
        <dbReference type="SAM" id="SignalP"/>
    </source>
</evidence>
<dbReference type="AlphaFoldDB" id="A0A9X1VRV4"/>
<dbReference type="Gene3D" id="1.10.101.10">
    <property type="entry name" value="PGBD-like superfamily/PGBD"/>
    <property type="match status" value="1"/>
</dbReference>
<feature type="domain" description="Bacterial Ig-like" evidence="4">
    <location>
        <begin position="486"/>
        <end position="581"/>
    </location>
</feature>
<evidence type="ECO:0000259" key="3">
    <source>
        <dbReference type="Pfam" id="PF17936"/>
    </source>
</evidence>
<feature type="domain" description="Bacterial Ig" evidence="3">
    <location>
        <begin position="593"/>
        <end position="658"/>
    </location>
</feature>
<feature type="compositionally biased region" description="Polar residues" evidence="1">
    <location>
        <begin position="485"/>
        <end position="509"/>
    </location>
</feature>
<dbReference type="Pfam" id="PF17936">
    <property type="entry name" value="Big_6"/>
    <property type="match status" value="2"/>
</dbReference>
<dbReference type="RefSeq" id="WP_242179038.1">
    <property type="nucleotide sequence ID" value="NZ_JAKQYM010000009.1"/>
</dbReference>
<name>A0A9X1VRV4_9FLAO</name>
<dbReference type="InterPro" id="IPR013783">
    <property type="entry name" value="Ig-like_fold"/>
</dbReference>
<dbReference type="EMBL" id="JAKQYM010000009">
    <property type="protein sequence ID" value="MCI2229927.1"/>
    <property type="molecule type" value="Genomic_DNA"/>
</dbReference>
<accession>A0A9X1VRV4</accession>
<keyword evidence="2" id="KW-0732">Signal</keyword>
<feature type="domain" description="Bacterial Ig" evidence="3">
    <location>
        <begin position="665"/>
        <end position="740"/>
    </location>
</feature>
<evidence type="ECO:0000256" key="1">
    <source>
        <dbReference type="SAM" id="MobiDB-lite"/>
    </source>
</evidence>
<organism evidence="5 6">
    <name type="scientific">Polaribacter marinus</name>
    <dbReference type="NCBI Taxonomy" id="2916838"/>
    <lineage>
        <taxon>Bacteria</taxon>
        <taxon>Pseudomonadati</taxon>
        <taxon>Bacteroidota</taxon>
        <taxon>Flavobacteriia</taxon>
        <taxon>Flavobacteriales</taxon>
        <taxon>Flavobacteriaceae</taxon>
    </lineage>
</organism>
<dbReference type="Pfam" id="PF08309">
    <property type="entry name" value="LVIVD"/>
    <property type="match status" value="7"/>
</dbReference>
<evidence type="ECO:0000259" key="4">
    <source>
        <dbReference type="Pfam" id="PF19077"/>
    </source>
</evidence>
<dbReference type="InterPro" id="IPR051200">
    <property type="entry name" value="Host-pathogen_enzymatic-act"/>
</dbReference>